<dbReference type="InterPro" id="IPR011343">
    <property type="entry name" value="DeoC"/>
</dbReference>
<dbReference type="GO" id="GO:0004139">
    <property type="term" value="F:deoxyribose-phosphate aldolase activity"/>
    <property type="evidence" value="ECO:0007669"/>
    <property type="project" value="UniProtKB-UniRule"/>
</dbReference>
<dbReference type="Gene3D" id="3.20.20.70">
    <property type="entry name" value="Aldolase class I"/>
    <property type="match status" value="1"/>
</dbReference>
<sequence>MIIKEKKMKINQYIDHTILKADATKDQVKKIVEEAKEYDFKSVCVNSSYVSFIRNMDKNIRITSVIGFPLGAMSTEAKVFEAEDAIKKGADEIDMVINVGRLKDKDYDYVLNDIKEVKKACGNNTLKVIIETCLLDDEEKIKVCELSKEAGADFVKTSTGFSTGGARKEDVALMRKTVGEDMGVKASGGIHTYEEAMEMIEAGASRLGCSASIAIVNGEK</sequence>
<comment type="caution">
    <text evidence="8">The sequence shown here is derived from an EMBL/GenBank/DDBJ whole genome shotgun (WGS) entry which is preliminary data.</text>
</comment>
<dbReference type="NCBIfam" id="TIGR00126">
    <property type="entry name" value="deoC"/>
    <property type="match status" value="1"/>
</dbReference>
<feature type="active site" description="Proton donor/acceptor" evidence="7">
    <location>
        <position position="185"/>
    </location>
</feature>
<evidence type="ECO:0000313" key="8">
    <source>
        <dbReference type="EMBL" id="EEB35339.1"/>
    </source>
</evidence>
<feature type="active site" description="Proton donor/acceptor" evidence="7">
    <location>
        <position position="94"/>
    </location>
</feature>
<feature type="active site" description="Schiff-base intermediate with acetaldehyde" evidence="7">
    <location>
        <position position="156"/>
    </location>
</feature>
<evidence type="ECO:0000256" key="4">
    <source>
        <dbReference type="ARBA" id="ARBA00023270"/>
    </source>
</evidence>
<comment type="catalytic activity">
    <reaction evidence="5 7">
        <text>2-deoxy-D-ribose 5-phosphate = D-glyceraldehyde 3-phosphate + acetaldehyde</text>
        <dbReference type="Rhea" id="RHEA:12821"/>
        <dbReference type="ChEBI" id="CHEBI:15343"/>
        <dbReference type="ChEBI" id="CHEBI:59776"/>
        <dbReference type="ChEBI" id="CHEBI:62877"/>
        <dbReference type="EC" id="4.1.2.4"/>
    </reaction>
</comment>
<reference evidence="8 9" key="1">
    <citation type="submission" date="2008-09" db="EMBL/GenBank/DDBJ databases">
        <authorList>
            <person name="Fulton L."/>
            <person name="Clifton S."/>
            <person name="Fulton B."/>
            <person name="Xu J."/>
            <person name="Minx P."/>
            <person name="Pepin K.H."/>
            <person name="Johnson M."/>
            <person name="Thiruvilangam P."/>
            <person name="Bhonagiri V."/>
            <person name="Nash W.E."/>
            <person name="Mardis E.R."/>
            <person name="Wilson R.K."/>
        </authorList>
    </citation>
    <scope>NUCLEOTIDE SEQUENCE [LARGE SCALE GENOMIC DNA]</scope>
    <source>
        <strain evidence="8 9">DSM 7454</strain>
    </source>
</reference>
<comment type="function">
    <text evidence="6 7">Catalyzes a reversible aldol reaction between acetaldehyde and D-glyceraldehyde 3-phosphate to generate 2-deoxy-D-ribose 5-phosphate.</text>
</comment>
<dbReference type="PIRSF" id="PIRSF001357">
    <property type="entry name" value="DeoC"/>
    <property type="match status" value="1"/>
</dbReference>
<reference evidence="8 9" key="2">
    <citation type="submission" date="2008-10" db="EMBL/GenBank/DDBJ databases">
        <title>Draft genome sequence of Anaerococcus hydrogenalis (DSM 7454).</title>
        <authorList>
            <person name="Sudarsanam P."/>
            <person name="Ley R."/>
            <person name="Guruge J."/>
            <person name="Turnbaugh P.J."/>
            <person name="Mahowald M."/>
            <person name="Liep D."/>
            <person name="Gordon J."/>
        </authorList>
    </citation>
    <scope>NUCLEOTIDE SEQUENCE [LARGE SCALE GENOMIC DNA]</scope>
    <source>
        <strain evidence="8 9">DSM 7454</strain>
    </source>
</reference>
<dbReference type="Pfam" id="PF01791">
    <property type="entry name" value="DeoC"/>
    <property type="match status" value="1"/>
</dbReference>
<keyword evidence="2 7" id="KW-0963">Cytoplasm</keyword>
<evidence type="ECO:0000256" key="2">
    <source>
        <dbReference type="ARBA" id="ARBA00022490"/>
    </source>
</evidence>
<evidence type="ECO:0000256" key="3">
    <source>
        <dbReference type="ARBA" id="ARBA00023239"/>
    </source>
</evidence>
<dbReference type="InterPro" id="IPR002915">
    <property type="entry name" value="DeoC/FbaB/LacD_aldolase"/>
</dbReference>
<dbReference type="UniPathway" id="UPA00002">
    <property type="reaction ID" value="UER00468"/>
</dbReference>
<dbReference type="GO" id="GO:0016052">
    <property type="term" value="P:carbohydrate catabolic process"/>
    <property type="evidence" value="ECO:0007669"/>
    <property type="project" value="TreeGrafter"/>
</dbReference>
<dbReference type="InterPro" id="IPR028581">
    <property type="entry name" value="DeoC_typeI"/>
</dbReference>
<name>B6WB70_9FIRM</name>
<dbReference type="Proteomes" id="UP000005451">
    <property type="component" value="Unassembled WGS sequence"/>
</dbReference>
<dbReference type="HAMAP" id="MF_00114">
    <property type="entry name" value="DeoC_type1"/>
    <property type="match status" value="1"/>
</dbReference>
<evidence type="ECO:0000256" key="5">
    <source>
        <dbReference type="ARBA" id="ARBA00048791"/>
    </source>
</evidence>
<dbReference type="FunFam" id="3.20.20.70:FF:000044">
    <property type="entry name" value="Deoxyribose-phosphate aldolase"/>
    <property type="match status" value="1"/>
</dbReference>
<dbReference type="EMBL" id="ABXA01000044">
    <property type="protein sequence ID" value="EEB35339.1"/>
    <property type="molecule type" value="Genomic_DNA"/>
</dbReference>
<accession>B6WB70</accession>
<gene>
    <name evidence="7 8" type="primary">deoC</name>
    <name evidence="8" type="ORF">ANHYDRO_01851</name>
</gene>
<dbReference type="PANTHER" id="PTHR10889:SF1">
    <property type="entry name" value="DEOXYRIBOSE-PHOSPHATE ALDOLASE"/>
    <property type="match status" value="1"/>
</dbReference>
<dbReference type="EC" id="4.1.2.4" evidence="7"/>
<comment type="pathway">
    <text evidence="7">Carbohydrate degradation; 2-deoxy-D-ribose 1-phosphate degradation; D-glyceraldehyde 3-phosphate and acetaldehyde from 2-deoxy-alpha-D-ribose 1-phosphate: step 2/2.</text>
</comment>
<dbReference type="STRING" id="561177.ANHYDRO_01851"/>
<comment type="similarity">
    <text evidence="1 7">Belongs to the DeoC/FbaB aldolase family. DeoC type 1 subfamily.</text>
</comment>
<keyword evidence="4 7" id="KW-0704">Schiff base</keyword>
<keyword evidence="3 7" id="KW-0456">Lyase</keyword>
<evidence type="ECO:0000256" key="1">
    <source>
        <dbReference type="ARBA" id="ARBA00010936"/>
    </source>
</evidence>
<dbReference type="AlphaFoldDB" id="B6WB70"/>
<proteinExistence type="inferred from homology"/>
<dbReference type="SMART" id="SM01133">
    <property type="entry name" value="DeoC"/>
    <property type="match status" value="1"/>
</dbReference>
<comment type="subcellular location">
    <subcellularLocation>
        <location evidence="7">Cytoplasm</location>
    </subcellularLocation>
</comment>
<organism evidence="8 9">
    <name type="scientific">Anaerococcus hydrogenalis DSM 7454</name>
    <dbReference type="NCBI Taxonomy" id="561177"/>
    <lineage>
        <taxon>Bacteria</taxon>
        <taxon>Bacillati</taxon>
        <taxon>Bacillota</taxon>
        <taxon>Tissierellia</taxon>
        <taxon>Tissierellales</taxon>
        <taxon>Peptoniphilaceae</taxon>
        <taxon>Anaerococcus</taxon>
    </lineage>
</organism>
<dbReference type="GO" id="GO:0006018">
    <property type="term" value="P:2-deoxyribose 1-phosphate catabolic process"/>
    <property type="evidence" value="ECO:0007669"/>
    <property type="project" value="UniProtKB-UniRule"/>
</dbReference>
<dbReference type="GO" id="GO:0009264">
    <property type="term" value="P:deoxyribonucleotide catabolic process"/>
    <property type="evidence" value="ECO:0007669"/>
    <property type="project" value="UniProtKB-UniRule"/>
</dbReference>
<evidence type="ECO:0000313" key="9">
    <source>
        <dbReference type="Proteomes" id="UP000005451"/>
    </source>
</evidence>
<dbReference type="CDD" id="cd00959">
    <property type="entry name" value="DeoC"/>
    <property type="match status" value="1"/>
</dbReference>
<dbReference type="PANTHER" id="PTHR10889">
    <property type="entry name" value="DEOXYRIBOSE-PHOSPHATE ALDOLASE"/>
    <property type="match status" value="1"/>
</dbReference>
<evidence type="ECO:0000256" key="7">
    <source>
        <dbReference type="HAMAP-Rule" id="MF_00114"/>
    </source>
</evidence>
<protein>
    <recommendedName>
        <fullName evidence="7">Deoxyribose-phosphate aldolase</fullName>
        <shortName evidence="7">DERA</shortName>
        <ecNumber evidence="7">4.1.2.4</ecNumber>
    </recommendedName>
    <alternativeName>
        <fullName evidence="7">2-deoxy-D-ribose 5-phosphate aldolase</fullName>
    </alternativeName>
    <alternativeName>
        <fullName evidence="7">Phosphodeoxyriboaldolase</fullName>
        <shortName evidence="7">Deoxyriboaldolase</shortName>
    </alternativeName>
</protein>
<dbReference type="GO" id="GO:0005737">
    <property type="term" value="C:cytoplasm"/>
    <property type="evidence" value="ECO:0007669"/>
    <property type="project" value="UniProtKB-SubCell"/>
</dbReference>
<dbReference type="InterPro" id="IPR013785">
    <property type="entry name" value="Aldolase_TIM"/>
</dbReference>
<evidence type="ECO:0000256" key="6">
    <source>
        <dbReference type="ARBA" id="ARBA00056337"/>
    </source>
</evidence>
<dbReference type="eggNOG" id="COG0274">
    <property type="taxonomic scope" value="Bacteria"/>
</dbReference>
<dbReference type="SUPFAM" id="SSF51569">
    <property type="entry name" value="Aldolase"/>
    <property type="match status" value="1"/>
</dbReference>